<accession>A0ABY2BTN5</accession>
<name>A0ABY2BTN5_9ACTN</name>
<dbReference type="SMART" id="SM00507">
    <property type="entry name" value="HNHc"/>
    <property type="match status" value="1"/>
</dbReference>
<keyword evidence="5" id="KW-1185">Reference proteome</keyword>
<sequence length="548" mass="58883">MRAGLAQRAKLVLLAAEGVTQSQGRPLACFVHSSVAVVDKVTRSVRSRIPLKIRTFGRKLSERGCSVIGMELVEMRPAWSMSGSQQLATLDAVQSTIASLQTYCLQLMAELEKSGYAKEIGARDTVRLLSFRHRRDAKEVRRDLKLATKLSKYPAVAAALPDPLADPVADPLAEEAAVLLHPAQAEAIVSALEQVPDTVPVDDLVVAEEQMIQAARHLSPSDLRSLGKKVRDTLDADGLEPAEDKAARREKLWLKNADQGVEFGGFLANENAELLRTLIHAGAKPHKTVDGQLDPRSRDKRQADALVVVLELAAGSNGIPGRPRLVVTIDYADLRDATAGATSDVVFGDGLSAAAVRRLACDAGVIPIVLGSNSQPLDVGREERFVTSAIRTALIKRDGGCVICKAPPPNCHAHHLVPWYEGGNTSLDNLVLLCGANHADVHAGHWTIRIADGVVHVSRPTWAEPSPGSRLNLRLNRPSSAADPQRPPTTWPWTGDNTWPTSAESAALNAWGDDPNPETTTRTLHHPTNHPAPGSSWADDNTTPAQGP</sequence>
<organism evidence="4 5">
    <name type="scientific">Kribbella orskensis</name>
    <dbReference type="NCBI Taxonomy" id="2512216"/>
    <lineage>
        <taxon>Bacteria</taxon>
        <taxon>Bacillati</taxon>
        <taxon>Actinomycetota</taxon>
        <taxon>Actinomycetes</taxon>
        <taxon>Propionibacteriales</taxon>
        <taxon>Kribbellaceae</taxon>
        <taxon>Kribbella</taxon>
    </lineage>
</organism>
<protein>
    <submittedName>
        <fullName evidence="4">HNH endonuclease</fullName>
    </submittedName>
</protein>
<evidence type="ECO:0000313" key="4">
    <source>
        <dbReference type="EMBL" id="TCO31632.1"/>
    </source>
</evidence>
<keyword evidence="4" id="KW-0378">Hydrolase</keyword>
<evidence type="ECO:0000259" key="3">
    <source>
        <dbReference type="SMART" id="SM00507"/>
    </source>
</evidence>
<proteinExistence type="inferred from homology"/>
<dbReference type="EMBL" id="SLWM01000001">
    <property type="protein sequence ID" value="TCO31632.1"/>
    <property type="molecule type" value="Genomic_DNA"/>
</dbReference>
<comment type="caution">
    <text evidence="4">The sequence shown here is derived from an EMBL/GenBank/DDBJ whole genome shotgun (WGS) entry which is preliminary data.</text>
</comment>
<dbReference type="Pfam" id="PF02720">
    <property type="entry name" value="DUF222"/>
    <property type="match status" value="1"/>
</dbReference>
<feature type="domain" description="HNH nuclease" evidence="3">
    <location>
        <begin position="389"/>
        <end position="439"/>
    </location>
</feature>
<evidence type="ECO:0000256" key="2">
    <source>
        <dbReference type="SAM" id="MobiDB-lite"/>
    </source>
</evidence>
<evidence type="ECO:0000256" key="1">
    <source>
        <dbReference type="ARBA" id="ARBA00023450"/>
    </source>
</evidence>
<feature type="compositionally biased region" description="Polar residues" evidence="2">
    <location>
        <begin position="491"/>
        <end position="504"/>
    </location>
</feature>
<dbReference type="Proteomes" id="UP000295818">
    <property type="component" value="Unassembled WGS sequence"/>
</dbReference>
<dbReference type="GO" id="GO:0004519">
    <property type="term" value="F:endonuclease activity"/>
    <property type="evidence" value="ECO:0007669"/>
    <property type="project" value="UniProtKB-KW"/>
</dbReference>
<keyword evidence="4" id="KW-0255">Endonuclease</keyword>
<comment type="similarity">
    <text evidence="1">Belongs to the Rv1128c/1148c/1588c/1702c/1945/3466 family.</text>
</comment>
<feature type="region of interest" description="Disordered" evidence="2">
    <location>
        <begin position="462"/>
        <end position="548"/>
    </location>
</feature>
<dbReference type="InterPro" id="IPR003870">
    <property type="entry name" value="DUF222"/>
</dbReference>
<keyword evidence="4" id="KW-0540">Nuclease</keyword>
<dbReference type="Pfam" id="PF01844">
    <property type="entry name" value="HNH"/>
    <property type="match status" value="1"/>
</dbReference>
<dbReference type="CDD" id="cd00085">
    <property type="entry name" value="HNHc"/>
    <property type="match status" value="1"/>
</dbReference>
<dbReference type="Gene3D" id="1.10.30.50">
    <property type="match status" value="1"/>
</dbReference>
<reference evidence="4 5" key="1">
    <citation type="journal article" date="2015" name="Stand. Genomic Sci.">
        <title>Genomic Encyclopedia of Bacterial and Archaeal Type Strains, Phase III: the genomes of soil and plant-associated and newly described type strains.</title>
        <authorList>
            <person name="Whitman W.B."/>
            <person name="Woyke T."/>
            <person name="Klenk H.P."/>
            <person name="Zhou Y."/>
            <person name="Lilburn T.G."/>
            <person name="Beck B.J."/>
            <person name="De Vos P."/>
            <person name="Vandamme P."/>
            <person name="Eisen J.A."/>
            <person name="Garrity G."/>
            <person name="Hugenholtz P."/>
            <person name="Kyrpides N.C."/>
        </authorList>
    </citation>
    <scope>NUCLEOTIDE SEQUENCE [LARGE SCALE GENOMIC DNA]</scope>
    <source>
        <strain evidence="4 5">VKM Ac-2538</strain>
    </source>
</reference>
<gene>
    <name evidence="4" type="ORF">EV644_101273</name>
</gene>
<dbReference type="InterPro" id="IPR002711">
    <property type="entry name" value="HNH"/>
</dbReference>
<feature type="compositionally biased region" description="Polar residues" evidence="2">
    <location>
        <begin position="538"/>
        <end position="548"/>
    </location>
</feature>
<evidence type="ECO:0000313" key="5">
    <source>
        <dbReference type="Proteomes" id="UP000295818"/>
    </source>
</evidence>
<dbReference type="InterPro" id="IPR003615">
    <property type="entry name" value="HNH_nuc"/>
</dbReference>